<evidence type="ECO:0000313" key="2">
    <source>
        <dbReference type="EMBL" id="QIZ70123.1"/>
    </source>
</evidence>
<feature type="signal peptide" evidence="1">
    <location>
        <begin position="1"/>
        <end position="20"/>
    </location>
</feature>
<protein>
    <recommendedName>
        <fullName evidence="4">Glycine-rich protein</fullName>
    </recommendedName>
</protein>
<name>A0A6H1TWI2_9CYAN</name>
<dbReference type="RefSeq" id="WP_168568280.1">
    <property type="nucleotide sequence ID" value="NZ_CP051167.1"/>
</dbReference>
<sequence>MWTKIFALFAILLAIATIGAAYTQSSALTLRQEQQSYWPRHRTYLHGSYRSGSWNYSRDRSDYGGGFFGGGSGVGK</sequence>
<organism evidence="2 3">
    <name type="scientific">Oxynema aestuarii AP17</name>
    <dbReference type="NCBI Taxonomy" id="2064643"/>
    <lineage>
        <taxon>Bacteria</taxon>
        <taxon>Bacillati</taxon>
        <taxon>Cyanobacteriota</taxon>
        <taxon>Cyanophyceae</taxon>
        <taxon>Oscillatoriophycideae</taxon>
        <taxon>Oscillatoriales</taxon>
        <taxon>Oscillatoriaceae</taxon>
        <taxon>Oxynema</taxon>
        <taxon>Oxynema aestuarii</taxon>
    </lineage>
</organism>
<evidence type="ECO:0000313" key="3">
    <source>
        <dbReference type="Proteomes" id="UP000500857"/>
    </source>
</evidence>
<reference evidence="2 3" key="1">
    <citation type="submission" date="2020-04" db="EMBL/GenBank/DDBJ databases">
        <authorList>
            <person name="Basu S."/>
            <person name="Maruthanayagam V."/>
            <person name="Chakraborty S."/>
            <person name="Pramanik A."/>
            <person name="Mukherjee J."/>
            <person name="Brink B."/>
        </authorList>
    </citation>
    <scope>NUCLEOTIDE SEQUENCE [LARGE SCALE GENOMIC DNA]</scope>
    <source>
        <strain evidence="2 3">AP17</strain>
    </source>
</reference>
<dbReference type="Proteomes" id="UP000500857">
    <property type="component" value="Chromosome"/>
</dbReference>
<evidence type="ECO:0000256" key="1">
    <source>
        <dbReference type="SAM" id="SignalP"/>
    </source>
</evidence>
<keyword evidence="3" id="KW-1185">Reference proteome</keyword>
<dbReference type="KEGG" id="oxy:HCG48_05680"/>
<feature type="chain" id="PRO_5026138994" description="Glycine-rich protein" evidence="1">
    <location>
        <begin position="21"/>
        <end position="76"/>
    </location>
</feature>
<gene>
    <name evidence="2" type="ORF">HCG48_05680</name>
</gene>
<dbReference type="AlphaFoldDB" id="A0A6H1TWI2"/>
<keyword evidence="1" id="KW-0732">Signal</keyword>
<accession>A0A6H1TWI2</accession>
<dbReference type="EMBL" id="CP051167">
    <property type="protein sequence ID" value="QIZ70123.1"/>
    <property type="molecule type" value="Genomic_DNA"/>
</dbReference>
<evidence type="ECO:0008006" key="4">
    <source>
        <dbReference type="Google" id="ProtNLM"/>
    </source>
</evidence>
<proteinExistence type="predicted"/>